<feature type="transmembrane region" description="Helical" evidence="1">
    <location>
        <begin position="62"/>
        <end position="80"/>
    </location>
</feature>
<keyword evidence="1" id="KW-0812">Transmembrane</keyword>
<proteinExistence type="predicted"/>
<sequence length="135" mass="15610">MLATTLSLLQQWQTNKAKARERTERIREAKTQAKIRRIQTSDDNAAELDRLSIAQRGWKDEYLLLVTTTPLILCFVPGMVPHVDAGFAALNTVPEYYWYGLAMVYIDSFGFRRMLRQAIENWHKNRLGGLHGRTD</sequence>
<feature type="transmembrane region" description="Helical" evidence="1">
    <location>
        <begin position="96"/>
        <end position="115"/>
    </location>
</feature>
<evidence type="ECO:0000256" key="1">
    <source>
        <dbReference type="SAM" id="Phobius"/>
    </source>
</evidence>
<evidence type="ECO:0008006" key="4">
    <source>
        <dbReference type="Google" id="ProtNLM"/>
    </source>
</evidence>
<reference evidence="2" key="1">
    <citation type="submission" date="2022-07" db="EMBL/GenBank/DDBJ databases">
        <title>Genome sequencing of Photobacterium atrarenae GJH2-4.</title>
        <authorList>
            <person name="Park S.-J."/>
        </authorList>
    </citation>
    <scope>NUCLEOTIDE SEQUENCE</scope>
    <source>
        <strain evidence="2">GJH2-4</strain>
    </source>
</reference>
<gene>
    <name evidence="2" type="ORF">NNL38_23910</name>
</gene>
<keyword evidence="1" id="KW-0472">Membrane</keyword>
<evidence type="ECO:0000313" key="3">
    <source>
        <dbReference type="Proteomes" id="UP001057998"/>
    </source>
</evidence>
<dbReference type="Proteomes" id="UP001057998">
    <property type="component" value="Chromosome 2"/>
</dbReference>
<dbReference type="RefSeq" id="WP_255391379.1">
    <property type="nucleotide sequence ID" value="NZ_CP101509.1"/>
</dbReference>
<name>A0ABY5GL51_9GAMM</name>
<dbReference type="EMBL" id="CP101509">
    <property type="protein sequence ID" value="UTV30038.1"/>
    <property type="molecule type" value="Genomic_DNA"/>
</dbReference>
<protein>
    <recommendedName>
        <fullName evidence="4">Holin of 3TMs, for gene-transfer release</fullName>
    </recommendedName>
</protein>
<evidence type="ECO:0000313" key="2">
    <source>
        <dbReference type="EMBL" id="UTV30038.1"/>
    </source>
</evidence>
<keyword evidence="3" id="KW-1185">Reference proteome</keyword>
<accession>A0ABY5GL51</accession>
<organism evidence="2 3">
    <name type="scientific">Photobacterium atrarenae</name>
    <dbReference type="NCBI Taxonomy" id="865757"/>
    <lineage>
        <taxon>Bacteria</taxon>
        <taxon>Pseudomonadati</taxon>
        <taxon>Pseudomonadota</taxon>
        <taxon>Gammaproteobacteria</taxon>
        <taxon>Vibrionales</taxon>
        <taxon>Vibrionaceae</taxon>
        <taxon>Photobacterium</taxon>
    </lineage>
</organism>
<keyword evidence="1" id="KW-1133">Transmembrane helix</keyword>